<evidence type="ECO:0000313" key="3">
    <source>
        <dbReference type="Proteomes" id="UP001231124"/>
    </source>
</evidence>
<organism evidence="2 3">
    <name type="scientific">Methylobacterium aerolatum</name>
    <dbReference type="NCBI Taxonomy" id="418708"/>
    <lineage>
        <taxon>Bacteria</taxon>
        <taxon>Pseudomonadati</taxon>
        <taxon>Pseudomonadota</taxon>
        <taxon>Alphaproteobacteria</taxon>
        <taxon>Hyphomicrobiales</taxon>
        <taxon>Methylobacteriaceae</taxon>
        <taxon>Methylobacterium</taxon>
    </lineage>
</organism>
<reference evidence="2 3" key="1">
    <citation type="submission" date="2023-07" db="EMBL/GenBank/DDBJ databases">
        <title>Genomic Encyclopedia of Type Strains, Phase IV (KMG-IV): sequencing the most valuable type-strain genomes for metagenomic binning, comparative biology and taxonomic classification.</title>
        <authorList>
            <person name="Goeker M."/>
        </authorList>
    </citation>
    <scope>NUCLEOTIDE SEQUENCE [LARGE SCALE GENOMIC DNA]</scope>
    <source>
        <strain evidence="2 3">DSM 19013</strain>
    </source>
</reference>
<dbReference type="EMBL" id="JAUSVP010000006">
    <property type="protein sequence ID" value="MDQ0448088.1"/>
    <property type="molecule type" value="Genomic_DNA"/>
</dbReference>
<gene>
    <name evidence="2" type="ORF">QO012_002593</name>
</gene>
<dbReference type="Pfam" id="PF13480">
    <property type="entry name" value="Acetyltransf_6"/>
    <property type="match status" value="1"/>
</dbReference>
<dbReference type="RefSeq" id="WP_238204598.1">
    <property type="nucleotide sequence ID" value="NZ_BPQE01000019.1"/>
</dbReference>
<protein>
    <submittedName>
        <fullName evidence="2">CelD/BcsL family acetyltransferase involved in cellulose biosynthesis</fullName>
    </submittedName>
</protein>
<dbReference type="InterPro" id="IPR038740">
    <property type="entry name" value="BioF2-like_GNAT_dom"/>
</dbReference>
<comment type="caution">
    <text evidence="2">The sequence shown here is derived from an EMBL/GenBank/DDBJ whole genome shotgun (WGS) entry which is preliminary data.</text>
</comment>
<sequence length="403" mass="43304">MSLATALAEPRTPARAAPRFRARRLASLDAAAAAWADLAARGTLTAYQRFDWIAGVLAHLAGPSRAEPVFIEVSEGETGRVVALVPMARLRRRGLRTLTWLDLGVCDYAAPALAAGVTFGAAEAAAFWKAVRAALPPADLVRIERIPATVGARAGAGADPVPNPLALLPAARPMAMQASGVAIDGDPATLLARLCRPSTLKDLGKQRRRLERAGAVRVTRADTPEAVEDLFQALVVQRRTRFAAMGRFDLLARPEVQAFYRDAAQAGLAGGPARLLGLAVDGEWIAAAYCLVHGGVFHGILLTTTSDERWRNASPGAQIVTECLRWAREEGLHYFDFTVGNHAYKHDFGVETGDLWTIRRALTPQGFAVLAALRAGDALMAALDARPALRARLQRIRRAIRKL</sequence>
<dbReference type="SUPFAM" id="SSF55729">
    <property type="entry name" value="Acyl-CoA N-acyltransferases (Nat)"/>
    <property type="match status" value="1"/>
</dbReference>
<evidence type="ECO:0000313" key="2">
    <source>
        <dbReference type="EMBL" id="MDQ0448088.1"/>
    </source>
</evidence>
<feature type="domain" description="BioF2-like acetyltransferase" evidence="1">
    <location>
        <begin position="199"/>
        <end position="346"/>
    </location>
</feature>
<evidence type="ECO:0000259" key="1">
    <source>
        <dbReference type="Pfam" id="PF13480"/>
    </source>
</evidence>
<dbReference type="Proteomes" id="UP001231124">
    <property type="component" value="Unassembled WGS sequence"/>
</dbReference>
<accession>A0ABU0I0F7</accession>
<name>A0ABU0I0F7_9HYPH</name>
<proteinExistence type="predicted"/>
<dbReference type="Gene3D" id="3.40.630.30">
    <property type="match status" value="1"/>
</dbReference>
<dbReference type="InterPro" id="IPR016181">
    <property type="entry name" value="Acyl_CoA_acyltransferase"/>
</dbReference>
<keyword evidence="3" id="KW-1185">Reference proteome</keyword>